<comment type="caution">
    <text evidence="7">The sequence shown here is derived from an EMBL/GenBank/DDBJ whole genome shotgun (WGS) entry which is preliminary data.</text>
</comment>
<keyword evidence="2" id="KW-0004">4Fe-4S</keyword>
<dbReference type="RefSeq" id="WP_128519295.1">
    <property type="nucleotide sequence ID" value="NZ_JALFCT010000005.1"/>
</dbReference>
<keyword evidence="8" id="KW-1185">Reference proteome</keyword>
<keyword evidence="4" id="KW-0479">Metal-binding</keyword>
<keyword evidence="3" id="KW-0949">S-adenosyl-L-methionine</keyword>
<evidence type="ECO:0000256" key="4">
    <source>
        <dbReference type="ARBA" id="ARBA00022723"/>
    </source>
</evidence>
<dbReference type="Proteomes" id="UP000276568">
    <property type="component" value="Unassembled WGS sequence"/>
</dbReference>
<evidence type="ECO:0000256" key="3">
    <source>
        <dbReference type="ARBA" id="ARBA00022691"/>
    </source>
</evidence>
<evidence type="ECO:0000256" key="2">
    <source>
        <dbReference type="ARBA" id="ARBA00022485"/>
    </source>
</evidence>
<dbReference type="Gene3D" id="3.20.20.70">
    <property type="entry name" value="Aldolase class I"/>
    <property type="match status" value="1"/>
</dbReference>
<keyword evidence="5" id="KW-0408">Iron</keyword>
<dbReference type="AlphaFoldDB" id="A0A3N0I279"/>
<dbReference type="GO" id="GO:0051539">
    <property type="term" value="F:4 iron, 4 sulfur cluster binding"/>
    <property type="evidence" value="ECO:0007669"/>
    <property type="project" value="UniProtKB-KW"/>
</dbReference>
<comment type="cofactor">
    <cofactor evidence="1">
        <name>[4Fe-4S] cluster</name>
        <dbReference type="ChEBI" id="CHEBI:49883"/>
    </cofactor>
</comment>
<accession>A0A3N0I279</accession>
<gene>
    <name evidence="7" type="ORF">EDX97_00640</name>
</gene>
<dbReference type="InterPro" id="IPR007197">
    <property type="entry name" value="rSAM"/>
</dbReference>
<evidence type="ECO:0000256" key="1">
    <source>
        <dbReference type="ARBA" id="ARBA00001966"/>
    </source>
</evidence>
<dbReference type="Pfam" id="PF13353">
    <property type="entry name" value="Fer4_12"/>
    <property type="match status" value="1"/>
</dbReference>
<reference evidence="7 8" key="1">
    <citation type="submission" date="2018-11" db="EMBL/GenBank/DDBJ databases">
        <title>Clostridium sp. nov., a member of the family Erysipelotrichaceae isolated from pig faeces.</title>
        <authorList>
            <person name="Chang Y.-H."/>
        </authorList>
    </citation>
    <scope>NUCLEOTIDE SEQUENCE [LARGE SCALE GENOMIC DNA]</scope>
    <source>
        <strain evidence="7 8">YH-panp20</strain>
    </source>
</reference>
<dbReference type="PANTHER" id="PTHR30352">
    <property type="entry name" value="PYRUVATE FORMATE-LYASE-ACTIVATING ENZYME"/>
    <property type="match status" value="1"/>
</dbReference>
<dbReference type="GO" id="GO:0046872">
    <property type="term" value="F:metal ion binding"/>
    <property type="evidence" value="ECO:0007669"/>
    <property type="project" value="UniProtKB-KW"/>
</dbReference>
<dbReference type="EMBL" id="RJQC01000001">
    <property type="protein sequence ID" value="RNM31115.1"/>
    <property type="molecule type" value="Genomic_DNA"/>
</dbReference>
<dbReference type="OrthoDB" id="9782387at2"/>
<organism evidence="7 8">
    <name type="scientific">Absicoccus porci</name>
    <dbReference type="NCBI Taxonomy" id="2486576"/>
    <lineage>
        <taxon>Bacteria</taxon>
        <taxon>Bacillati</taxon>
        <taxon>Bacillota</taxon>
        <taxon>Erysipelotrichia</taxon>
        <taxon>Erysipelotrichales</taxon>
        <taxon>Erysipelotrichaceae</taxon>
        <taxon>Absicoccus</taxon>
    </lineage>
</organism>
<evidence type="ECO:0000313" key="8">
    <source>
        <dbReference type="Proteomes" id="UP000276568"/>
    </source>
</evidence>
<dbReference type="InterPro" id="IPR058240">
    <property type="entry name" value="rSAM_sf"/>
</dbReference>
<dbReference type="SUPFAM" id="SSF102114">
    <property type="entry name" value="Radical SAM enzymes"/>
    <property type="match status" value="1"/>
</dbReference>
<keyword evidence="6" id="KW-0411">Iron-sulfur</keyword>
<name>A0A3N0I279_9FIRM</name>
<proteinExistence type="predicted"/>
<evidence type="ECO:0000313" key="7">
    <source>
        <dbReference type="EMBL" id="RNM31115.1"/>
    </source>
</evidence>
<dbReference type="InterPro" id="IPR013785">
    <property type="entry name" value="Aldolase_TIM"/>
</dbReference>
<dbReference type="SFLD" id="SFLDS00029">
    <property type="entry name" value="Radical_SAM"/>
    <property type="match status" value="1"/>
</dbReference>
<dbReference type="InterPro" id="IPR034457">
    <property type="entry name" value="Organic_radical-activating"/>
</dbReference>
<evidence type="ECO:0000256" key="5">
    <source>
        <dbReference type="ARBA" id="ARBA00023004"/>
    </source>
</evidence>
<protein>
    <submittedName>
        <fullName evidence="7">Radical SAM protein</fullName>
    </submittedName>
</protein>
<evidence type="ECO:0000256" key="6">
    <source>
        <dbReference type="ARBA" id="ARBA00023014"/>
    </source>
</evidence>
<sequence>MTARKTKVFYYLDDYFHFDNLIDRLDVSKVDVYSLLGSYGRMKAFKKGLFTSYENKKIEEDFFQCGRYYDFDLSSSIESYFKQHTKEIFEQIQEEDDVVFLIEDIDAQLRFYDLFREYKKQFPYHFHVCALGNYDVREGVTDGMARIFPYYFEVDSIHIYNEKDLIEAGSGETDRRTARQLLIEQMMQDVNSIHFSLYHSDRDHIWFYQDGYKEYKVDVTAACNAVKEHHDLHEVIPRWEQPDQCCDRFRKLRRAYVHKHRIRGWAKEKECTHRQICTGPCPYCEQIAYALMDRNPEEQPQMAPNPYARITGIMRFREDIDGPGIRSLVLFDRCEMHCAYCLNKATVNILPVTEMISVKELTDHLKKDRVYQDVSGGGITFGGGEPLLEADFIKAVHTMYPHWDIGIETSFHVKTEAVALLLPFVSFWYVDIKDMNPDIYLAYTGMTNSLVIRNLKFVVAQGYQDRLVVRVPHIPNYNTAEDVNRSKQMLLKMGITHIDEFDYKVVLS</sequence>
<dbReference type="PANTHER" id="PTHR30352:SF4">
    <property type="entry name" value="PYRUVATE FORMATE-LYASE 2-ACTIVATING ENZYME"/>
    <property type="match status" value="1"/>
</dbReference>
<dbReference type="GO" id="GO:0003824">
    <property type="term" value="F:catalytic activity"/>
    <property type="evidence" value="ECO:0007669"/>
    <property type="project" value="InterPro"/>
</dbReference>